<dbReference type="PANTHER" id="PTHR21600">
    <property type="entry name" value="MITOCHONDRIAL RNA PSEUDOURIDINE SYNTHASE"/>
    <property type="match status" value="1"/>
</dbReference>
<gene>
    <name evidence="8" type="ORF">SAMN05216508_13311</name>
</gene>
<dbReference type="STRING" id="155865.SAMN05216515_13611"/>
<comment type="similarity">
    <text evidence="2">Belongs to the pseudouridine synthase RluA family.</text>
</comment>
<keyword evidence="3" id="KW-0413">Isomerase</keyword>
<evidence type="ECO:0000256" key="4">
    <source>
        <dbReference type="ARBA" id="ARBA00031870"/>
    </source>
</evidence>
<evidence type="ECO:0000256" key="3">
    <source>
        <dbReference type="ARBA" id="ARBA00023235"/>
    </source>
</evidence>
<dbReference type="SUPFAM" id="SSF55120">
    <property type="entry name" value="Pseudouridine synthase"/>
    <property type="match status" value="1"/>
</dbReference>
<evidence type="ECO:0000256" key="1">
    <source>
        <dbReference type="ARBA" id="ARBA00000073"/>
    </source>
</evidence>
<name>A0A1I7I6T7_9FIRM</name>
<keyword evidence="9" id="KW-1185">Reference proteome</keyword>
<dbReference type="InterPro" id="IPR036986">
    <property type="entry name" value="S4_RNA-bd_sf"/>
</dbReference>
<evidence type="ECO:0000313" key="9">
    <source>
        <dbReference type="Proteomes" id="UP000198817"/>
    </source>
</evidence>
<feature type="domain" description="RNA-binding S4" evidence="7">
    <location>
        <begin position="16"/>
        <end position="80"/>
    </location>
</feature>
<evidence type="ECO:0000256" key="6">
    <source>
        <dbReference type="PROSITE-ProRule" id="PRU00182"/>
    </source>
</evidence>
<organism evidence="8 9">
    <name type="scientific">Eubacterium pyruvativorans</name>
    <dbReference type="NCBI Taxonomy" id="155865"/>
    <lineage>
        <taxon>Bacteria</taxon>
        <taxon>Bacillati</taxon>
        <taxon>Bacillota</taxon>
        <taxon>Clostridia</taxon>
        <taxon>Eubacteriales</taxon>
        <taxon>Eubacteriaceae</taxon>
        <taxon>Eubacterium</taxon>
    </lineage>
</organism>
<dbReference type="CDD" id="cd00165">
    <property type="entry name" value="S4"/>
    <property type="match status" value="1"/>
</dbReference>
<comment type="catalytic activity">
    <reaction evidence="1">
        <text>a uridine in RNA = a pseudouridine in RNA</text>
        <dbReference type="Rhea" id="RHEA:48348"/>
        <dbReference type="Rhea" id="RHEA-COMP:12068"/>
        <dbReference type="Rhea" id="RHEA-COMP:12069"/>
        <dbReference type="ChEBI" id="CHEBI:65314"/>
        <dbReference type="ChEBI" id="CHEBI:65315"/>
    </reaction>
</comment>
<dbReference type="CDD" id="cd02869">
    <property type="entry name" value="PseudoU_synth_RluA_like"/>
    <property type="match status" value="1"/>
</dbReference>
<dbReference type="InterPro" id="IPR020103">
    <property type="entry name" value="PsdUridine_synth_cat_dom_sf"/>
</dbReference>
<dbReference type="PANTHER" id="PTHR21600:SF83">
    <property type="entry name" value="PSEUDOURIDYLATE SYNTHASE RPUSD4, MITOCHONDRIAL"/>
    <property type="match status" value="1"/>
</dbReference>
<protein>
    <recommendedName>
        <fullName evidence="4">RNA pseudouridylate synthase</fullName>
    </recommendedName>
    <alternativeName>
        <fullName evidence="5">RNA-uridine isomerase</fullName>
    </alternativeName>
</protein>
<reference evidence="8 9" key="1">
    <citation type="submission" date="2016-10" db="EMBL/GenBank/DDBJ databases">
        <authorList>
            <person name="de Groot N.N."/>
        </authorList>
    </citation>
    <scope>NUCLEOTIDE SEQUENCE [LARGE SCALE GENOMIC DNA]</scope>
    <source>
        <strain evidence="8 9">KHGC13</strain>
    </source>
</reference>
<dbReference type="Pfam" id="PF00849">
    <property type="entry name" value="PseudoU_synth_2"/>
    <property type="match status" value="1"/>
</dbReference>
<dbReference type="InterPro" id="IPR002942">
    <property type="entry name" value="S4_RNA-bd"/>
</dbReference>
<sequence>MLVMVKLEISENEGNQRLDKFLRKYLGNAPLSFIYKAIRKDVKVNGKRKTREYMLEAGDEVSLYLTDQDLEKFRKVREHRKVKRTFGIAYEDENILAAVKPKNLLTHGDRNERRNHLTNQVIDYLIEKGDYVPRLEKTFVPAPVNRLDRNTTGLVLFAKNYPALQAFTKMIRERGCIRKYYLTIVSGEMKEPLALEDRMEKDEARDLVRVTDRADGKLMKTFAEPVAAAGGFTLCRIEIETGRTHQIRVQLANAGFPIIGDGKYGSPQVNRDMKNRYRLTTQLLHAYQLQFENCPAPFDYLNGKTVTAELPKGFREIRDDFFTI</sequence>
<dbReference type="PROSITE" id="PS50889">
    <property type="entry name" value="S4"/>
    <property type="match status" value="1"/>
</dbReference>
<evidence type="ECO:0000256" key="2">
    <source>
        <dbReference type="ARBA" id="ARBA00010876"/>
    </source>
</evidence>
<dbReference type="GO" id="GO:0000455">
    <property type="term" value="P:enzyme-directed rRNA pseudouridine synthesis"/>
    <property type="evidence" value="ECO:0007669"/>
    <property type="project" value="UniProtKB-ARBA"/>
</dbReference>
<keyword evidence="6" id="KW-0694">RNA-binding</keyword>
<dbReference type="AlphaFoldDB" id="A0A1I7I6T7"/>
<dbReference type="PROSITE" id="PS01129">
    <property type="entry name" value="PSI_RLU"/>
    <property type="match status" value="1"/>
</dbReference>
<dbReference type="RefSeq" id="WP_090472050.1">
    <property type="nucleotide sequence ID" value="NZ_FOWF01000036.1"/>
</dbReference>
<dbReference type="SMART" id="SM00363">
    <property type="entry name" value="S4"/>
    <property type="match status" value="1"/>
</dbReference>
<dbReference type="Gene3D" id="3.10.290.10">
    <property type="entry name" value="RNA-binding S4 domain"/>
    <property type="match status" value="1"/>
</dbReference>
<accession>A0A1I7I6T7</accession>
<dbReference type="InterPro" id="IPR006145">
    <property type="entry name" value="PsdUridine_synth_RsuA/RluA"/>
</dbReference>
<dbReference type="Gene3D" id="3.30.2350.10">
    <property type="entry name" value="Pseudouridine synthase"/>
    <property type="match status" value="1"/>
</dbReference>
<evidence type="ECO:0000256" key="5">
    <source>
        <dbReference type="ARBA" id="ARBA00033164"/>
    </source>
</evidence>
<dbReference type="OrthoDB" id="9807829at2"/>
<evidence type="ECO:0000313" key="8">
    <source>
        <dbReference type="EMBL" id="SFU68677.1"/>
    </source>
</evidence>
<dbReference type="GO" id="GO:0003723">
    <property type="term" value="F:RNA binding"/>
    <property type="evidence" value="ECO:0007669"/>
    <property type="project" value="UniProtKB-KW"/>
</dbReference>
<dbReference type="Proteomes" id="UP000198817">
    <property type="component" value="Unassembled WGS sequence"/>
</dbReference>
<dbReference type="EMBL" id="FPBT01000033">
    <property type="protein sequence ID" value="SFU68677.1"/>
    <property type="molecule type" value="Genomic_DNA"/>
</dbReference>
<proteinExistence type="inferred from homology"/>
<dbReference type="GO" id="GO:0120159">
    <property type="term" value="F:rRNA pseudouridine synthase activity"/>
    <property type="evidence" value="ECO:0007669"/>
    <property type="project" value="UniProtKB-ARBA"/>
</dbReference>
<dbReference type="InterPro" id="IPR006224">
    <property type="entry name" value="PsdUridine_synth_RluA-like_CS"/>
</dbReference>
<dbReference type="InterPro" id="IPR050188">
    <property type="entry name" value="RluA_PseudoU_synthase"/>
</dbReference>
<evidence type="ECO:0000259" key="7">
    <source>
        <dbReference type="SMART" id="SM00363"/>
    </source>
</evidence>